<dbReference type="GO" id="GO:0004072">
    <property type="term" value="F:aspartate kinase activity"/>
    <property type="evidence" value="ECO:0007669"/>
    <property type="project" value="UniProtKB-UniRule"/>
</dbReference>
<dbReference type="FunFam" id="3.40.1160.10:FF:000009">
    <property type="entry name" value="Bifunctional aspartokinase/homoserine dehydrogenase"/>
    <property type="match status" value="1"/>
</dbReference>
<keyword evidence="11 28" id="KW-0808">Transferase</keyword>
<keyword evidence="21" id="KW-0457">Lysine biosynthesis</keyword>
<dbReference type="Pfam" id="PF00742">
    <property type="entry name" value="Homoserine_dh"/>
    <property type="match status" value="1"/>
</dbReference>
<dbReference type="FunFam" id="3.30.360.10:FF:000006">
    <property type="entry name" value="Bifunctional aspartokinase/homoserine dehydrogenase"/>
    <property type="match status" value="1"/>
</dbReference>
<keyword evidence="18 28" id="KW-0560">Oxidoreductase</keyword>
<dbReference type="GO" id="GO:0009086">
    <property type="term" value="P:methionine biosynthetic process"/>
    <property type="evidence" value="ECO:0007669"/>
    <property type="project" value="UniProtKB-KW"/>
</dbReference>
<dbReference type="GO" id="GO:0009089">
    <property type="term" value="P:lysine biosynthetic process via diaminopimelate"/>
    <property type="evidence" value="ECO:0007669"/>
    <property type="project" value="UniProtKB-UniRule"/>
</dbReference>
<dbReference type="InterPro" id="IPR036393">
    <property type="entry name" value="AceGlu_kinase-like_sf"/>
</dbReference>
<dbReference type="Pfam" id="PF03447">
    <property type="entry name" value="NAD_binding_3"/>
    <property type="match status" value="1"/>
</dbReference>
<dbReference type="SUPFAM" id="SSF53633">
    <property type="entry name" value="Carbamate kinase-like"/>
    <property type="match status" value="1"/>
</dbReference>
<feature type="domain" description="Aspartate/glutamate/uridylate kinase" evidence="29">
    <location>
        <begin position="13"/>
        <end position="285"/>
    </location>
</feature>
<comment type="caution">
    <text evidence="32">The sequence shown here is derived from an EMBL/GenBank/DDBJ whole genome shotgun (WGS) entry which is preliminary data.</text>
</comment>
<dbReference type="EMBL" id="LDSI01000028">
    <property type="protein sequence ID" value="KTS94377.1"/>
    <property type="molecule type" value="Genomic_DNA"/>
</dbReference>
<accession>A0AB34VC32</accession>
<dbReference type="InterPro" id="IPR019811">
    <property type="entry name" value="HDH_CS"/>
</dbReference>
<dbReference type="SUPFAM" id="SSF55347">
    <property type="entry name" value="Glyceraldehyde-3-phosphate dehydrogenase-like, C-terminal domain"/>
    <property type="match status" value="1"/>
</dbReference>
<keyword evidence="20" id="KW-0915">Sodium</keyword>
<evidence type="ECO:0000256" key="2">
    <source>
        <dbReference type="ARBA" id="ARBA00004766"/>
    </source>
</evidence>
<keyword evidence="19" id="KW-0520">NAD</keyword>
<evidence type="ECO:0000256" key="6">
    <source>
        <dbReference type="ARBA" id="ARBA00005139"/>
    </source>
</evidence>
<dbReference type="Gene3D" id="3.40.50.720">
    <property type="entry name" value="NAD(P)-binding Rossmann-like Domain"/>
    <property type="match status" value="1"/>
</dbReference>
<evidence type="ECO:0000256" key="25">
    <source>
        <dbReference type="ARBA" id="ARBA00048561"/>
    </source>
</evidence>
<evidence type="ECO:0000256" key="22">
    <source>
        <dbReference type="ARBA" id="ARBA00023167"/>
    </source>
</evidence>
<dbReference type="PIRSF" id="PIRSF000727">
    <property type="entry name" value="ThrA"/>
    <property type="match status" value="1"/>
</dbReference>
<comment type="pathway">
    <text evidence="6 28">Amino-acid biosynthesis; L-threonine biosynthesis; L-threonine from L-aspartate: step 1/5.</text>
</comment>
<evidence type="ECO:0000256" key="1">
    <source>
        <dbReference type="ARBA" id="ARBA00001920"/>
    </source>
</evidence>
<dbReference type="FunFam" id="3.40.50.720:FF:000124">
    <property type="entry name" value="Bifunctional aspartokinase/homoserine dehydrogenase"/>
    <property type="match status" value="1"/>
</dbReference>
<evidence type="ECO:0000256" key="12">
    <source>
        <dbReference type="ARBA" id="ARBA00022697"/>
    </source>
</evidence>
<dbReference type="GO" id="GO:0009090">
    <property type="term" value="P:homoserine biosynthetic process"/>
    <property type="evidence" value="ECO:0007669"/>
    <property type="project" value="UniProtKB-ARBA"/>
</dbReference>
<dbReference type="Gene3D" id="1.20.120.1320">
    <property type="entry name" value="Aspartokinase, catalytic domain"/>
    <property type="match status" value="1"/>
</dbReference>
<evidence type="ECO:0000256" key="28">
    <source>
        <dbReference type="PIRNR" id="PIRNR000727"/>
    </source>
</evidence>
<protein>
    <recommendedName>
        <fullName evidence="28">Bifunctional aspartokinase/homoserine dehydrogenase</fullName>
    </recommendedName>
    <domain>
        <recommendedName>
            <fullName evidence="28">Aspartokinase</fullName>
            <ecNumber evidence="28">2.7.2.4</ecNumber>
        </recommendedName>
    </domain>
    <domain>
        <recommendedName>
            <fullName evidence="28">Homoserine dehydrogenase</fullName>
            <ecNumber evidence="28">1.1.1.3</ecNumber>
        </recommendedName>
    </domain>
</protein>
<dbReference type="CDD" id="cd04257">
    <property type="entry name" value="AAK_AK-HSDH"/>
    <property type="match status" value="1"/>
</dbReference>
<dbReference type="PROSITE" id="PS00324">
    <property type="entry name" value="ASPARTOKINASE"/>
    <property type="match status" value="1"/>
</dbReference>
<evidence type="ECO:0000313" key="32">
    <source>
        <dbReference type="EMBL" id="KTS94377.1"/>
    </source>
</evidence>
<keyword evidence="17 28" id="KW-0521">NADP</keyword>
<evidence type="ECO:0000256" key="23">
    <source>
        <dbReference type="ARBA" id="ARBA00023268"/>
    </source>
</evidence>
<dbReference type="Gene3D" id="3.40.1160.10">
    <property type="entry name" value="Acetylglutamate kinase-like"/>
    <property type="match status" value="1"/>
</dbReference>
<keyword evidence="15 28" id="KW-0418">Kinase</keyword>
<dbReference type="InterPro" id="IPR005106">
    <property type="entry name" value="Asp/hSer_DH_NAD-bd"/>
</dbReference>
<dbReference type="InterPro" id="IPR049638">
    <property type="entry name" value="AK-HD"/>
</dbReference>
<proteinExistence type="inferred from homology"/>
<comment type="similarity">
    <text evidence="8 28">In the N-terminal section; belongs to the aspartokinase family.</text>
</comment>
<evidence type="ECO:0000313" key="33">
    <source>
        <dbReference type="Proteomes" id="UP000072520"/>
    </source>
</evidence>
<dbReference type="GO" id="GO:0005524">
    <property type="term" value="F:ATP binding"/>
    <property type="evidence" value="ECO:0007669"/>
    <property type="project" value="UniProtKB-UniRule"/>
</dbReference>
<dbReference type="InterPro" id="IPR036291">
    <property type="entry name" value="NAD(P)-bd_dom_sf"/>
</dbReference>
<dbReference type="InterPro" id="IPR001048">
    <property type="entry name" value="Asp/Glu/Uridylate_kinase"/>
</dbReference>
<comment type="pathway">
    <text evidence="5 28">Amino-acid biosynthesis; L-methionine biosynthesis via de novo pathway; L-homoserine from L-aspartate: step 3/3.</text>
</comment>
<evidence type="ECO:0000256" key="9">
    <source>
        <dbReference type="ARBA" id="ARBA00011881"/>
    </source>
</evidence>
<evidence type="ECO:0000256" key="18">
    <source>
        <dbReference type="ARBA" id="ARBA00023002"/>
    </source>
</evidence>
<dbReference type="SUPFAM" id="SSF51735">
    <property type="entry name" value="NAD(P)-binding Rossmann-fold domains"/>
    <property type="match status" value="1"/>
</dbReference>
<dbReference type="GO" id="GO:0046872">
    <property type="term" value="F:metal ion binding"/>
    <property type="evidence" value="ECO:0007669"/>
    <property type="project" value="UniProtKB-KW"/>
</dbReference>
<evidence type="ECO:0000256" key="27">
    <source>
        <dbReference type="ARBA" id="ARBA00049031"/>
    </source>
</evidence>
<keyword evidence="23" id="KW-0511">Multifunctional enzyme</keyword>
<keyword evidence="12" id="KW-0791">Threonine biosynthesis</keyword>
<evidence type="ECO:0000256" key="8">
    <source>
        <dbReference type="ARBA" id="ARBA00010046"/>
    </source>
</evidence>
<comment type="catalytic activity">
    <reaction evidence="25">
        <text>L-aspartate + ATP = 4-phospho-L-aspartate + ADP</text>
        <dbReference type="Rhea" id="RHEA:23776"/>
        <dbReference type="ChEBI" id="CHEBI:29991"/>
        <dbReference type="ChEBI" id="CHEBI:30616"/>
        <dbReference type="ChEBI" id="CHEBI:57535"/>
        <dbReference type="ChEBI" id="CHEBI:456216"/>
        <dbReference type="EC" id="2.7.2.4"/>
    </reaction>
    <physiologicalReaction direction="left-to-right" evidence="25">
        <dbReference type="Rhea" id="RHEA:23777"/>
    </physiologicalReaction>
</comment>
<dbReference type="Gene3D" id="3.30.70.260">
    <property type="match status" value="2"/>
</dbReference>
<dbReference type="PANTHER" id="PTHR43070">
    <property type="match status" value="1"/>
</dbReference>
<comment type="function">
    <text evidence="24">Bifunctional aspartate kinase and homoserine dehydrogenase that catalyzes the first and the third steps toward the synthesis of lysine, methionine and threonine from aspartate.</text>
</comment>
<dbReference type="GO" id="GO:0009088">
    <property type="term" value="P:threonine biosynthetic process"/>
    <property type="evidence" value="ECO:0007669"/>
    <property type="project" value="UniProtKB-UniRule"/>
</dbReference>
<dbReference type="NCBIfam" id="NF007003">
    <property type="entry name" value="PRK09466.1"/>
    <property type="match status" value="1"/>
</dbReference>
<evidence type="ECO:0000256" key="11">
    <source>
        <dbReference type="ARBA" id="ARBA00022679"/>
    </source>
</evidence>
<evidence type="ECO:0000256" key="21">
    <source>
        <dbReference type="ARBA" id="ARBA00023154"/>
    </source>
</evidence>
<dbReference type="GO" id="GO:0004412">
    <property type="term" value="F:homoserine dehydrogenase activity"/>
    <property type="evidence" value="ECO:0007669"/>
    <property type="project" value="UniProtKB-UniRule"/>
</dbReference>
<evidence type="ECO:0000256" key="16">
    <source>
        <dbReference type="ARBA" id="ARBA00022840"/>
    </source>
</evidence>
<evidence type="ECO:0000256" key="20">
    <source>
        <dbReference type="ARBA" id="ARBA00023053"/>
    </source>
</evidence>
<comment type="catalytic activity">
    <reaction evidence="27">
        <text>L-homoserine + NAD(+) = L-aspartate 4-semialdehyde + NADH + H(+)</text>
        <dbReference type="Rhea" id="RHEA:15757"/>
        <dbReference type="ChEBI" id="CHEBI:15378"/>
        <dbReference type="ChEBI" id="CHEBI:57476"/>
        <dbReference type="ChEBI" id="CHEBI:57540"/>
        <dbReference type="ChEBI" id="CHEBI:57945"/>
        <dbReference type="ChEBI" id="CHEBI:537519"/>
        <dbReference type="EC" id="1.1.1.3"/>
    </reaction>
    <physiologicalReaction direction="right-to-left" evidence="27">
        <dbReference type="Rhea" id="RHEA:15759"/>
    </physiologicalReaction>
</comment>
<dbReference type="CDD" id="cd04892">
    <property type="entry name" value="ACT_AK-like_2"/>
    <property type="match status" value="1"/>
</dbReference>
<dbReference type="InterPro" id="IPR042199">
    <property type="entry name" value="AsparK_Bifunc_asparK/hSer_DH"/>
</dbReference>
<comment type="cofactor">
    <cofactor evidence="1">
        <name>a metal cation</name>
        <dbReference type="ChEBI" id="CHEBI:25213"/>
    </cofactor>
</comment>
<evidence type="ECO:0000259" key="29">
    <source>
        <dbReference type="Pfam" id="PF00696"/>
    </source>
</evidence>
<evidence type="ECO:0000256" key="17">
    <source>
        <dbReference type="ARBA" id="ARBA00022857"/>
    </source>
</evidence>
<dbReference type="Pfam" id="PF00696">
    <property type="entry name" value="AA_kinase"/>
    <property type="match status" value="1"/>
</dbReference>
<comment type="catalytic activity">
    <reaction evidence="26">
        <text>L-homoserine + NADP(+) = L-aspartate 4-semialdehyde + NADPH + H(+)</text>
        <dbReference type="Rhea" id="RHEA:15761"/>
        <dbReference type="ChEBI" id="CHEBI:15378"/>
        <dbReference type="ChEBI" id="CHEBI:57476"/>
        <dbReference type="ChEBI" id="CHEBI:57783"/>
        <dbReference type="ChEBI" id="CHEBI:58349"/>
        <dbReference type="ChEBI" id="CHEBI:537519"/>
        <dbReference type="EC" id="1.1.1.3"/>
    </reaction>
    <physiologicalReaction direction="right-to-left" evidence="26">
        <dbReference type="Rhea" id="RHEA:15763"/>
    </physiologicalReaction>
</comment>
<dbReference type="NCBIfam" id="TIGR00657">
    <property type="entry name" value="asp_kinases"/>
    <property type="match status" value="1"/>
</dbReference>
<dbReference type="GO" id="GO:0050661">
    <property type="term" value="F:NADP binding"/>
    <property type="evidence" value="ECO:0007669"/>
    <property type="project" value="UniProtKB-UniRule"/>
</dbReference>
<evidence type="ECO:0000259" key="30">
    <source>
        <dbReference type="Pfam" id="PF00742"/>
    </source>
</evidence>
<dbReference type="InterPro" id="IPR041743">
    <property type="entry name" value="AK-HSDH_N"/>
</dbReference>
<gene>
    <name evidence="32" type="primary">metL</name>
    <name evidence="32" type="synonym">metM</name>
    <name evidence="32" type="ORF">RSA13_18995</name>
</gene>
<evidence type="ECO:0000256" key="26">
    <source>
        <dbReference type="ARBA" id="ARBA00048841"/>
    </source>
</evidence>
<evidence type="ECO:0000256" key="15">
    <source>
        <dbReference type="ARBA" id="ARBA00022777"/>
    </source>
</evidence>
<dbReference type="InterPro" id="IPR018042">
    <property type="entry name" value="Aspartate_kinase_CS"/>
</dbReference>
<keyword evidence="13" id="KW-0479">Metal-binding</keyword>
<dbReference type="Gene3D" id="3.30.360.10">
    <property type="entry name" value="Dihydrodipicolinate Reductase, domain 2"/>
    <property type="match status" value="1"/>
</dbReference>
<sequence>MTISAGAGTPNNRQLHKFGGSSLADARCYQRVASIMADYSQPGDMMVVSAAGSTTNQLISWLKLSQSDRLSAHQVQQTLRRYQSELISALLPAEIAEPLISAFIRDLEKLAGLLDGTVTDAVYAEVVGHGEVWSARLMSAVLNQHDLQACWLDARDFLRAERAAQPQVDEGKSWPLLQTLLAQHPHKRIVVTGFICANDAGETVLLGRNGSDYSATQIGALAGVGRVTIWSDVAGVYSADPRKVSDACLLPLLRLDEASELARLAAPVLHTRTLQPVSGSDIDLQLRCSYQPEQGSTRIERVLASGTGARIVTSHDDVCLVEIQLPGQHDFTLLRKEIDQLLTRAQMRPLAMGVHPDRQLLQLCYTSEVVNSAFTLLQDAGLPGHLQLRDGLALVALVGAGVTRNPLHTHRFWQQLKDQPVEFVCQSPEHISVVAVLRVGPTQHLIQGLHSSLFRAEKRIGLMLFGKGNIGSRWLELFAREQETLSARTGFEFVLAGVVDSQRSLLNYDGLDASRALAFFDDEAETRDEESLFLWMRAHPYDDLVVLDVTASKPLAQQYLDFASHGFHVISANKIAGASDTQTWREIRDAFEKTGRHWLYNATVGAGLPINHTVRDLRESGDTILSISGIFSGTLSWLFLQFDGTVPFTELVDQAWQQGLTEPDPRVDLSGEDVMRKLVILAREAGYNIEPDQVRVESLVPQNCDESVDHFFENGDELNEQMLQRFEAAQEMGLVLRYVARFDANGKARVGVEAVRPEHPLAALLPCDNVFAIDSRWYRDNPLVIRGPGAGRDVTAGAIQSDINRLAQLL</sequence>
<dbReference type="InterPro" id="IPR001341">
    <property type="entry name" value="Asp_kinase"/>
</dbReference>
<evidence type="ECO:0000256" key="14">
    <source>
        <dbReference type="ARBA" id="ARBA00022741"/>
    </source>
</evidence>
<comment type="pathway">
    <text evidence="4 28">Amino-acid biosynthesis; L-threonine biosynthesis; L-threonine from L-aspartate: step 3/5.</text>
</comment>
<evidence type="ECO:0000256" key="19">
    <source>
        <dbReference type="ARBA" id="ARBA00023027"/>
    </source>
</evidence>
<evidence type="ECO:0000256" key="13">
    <source>
        <dbReference type="ARBA" id="ARBA00022723"/>
    </source>
</evidence>
<evidence type="ECO:0000256" key="4">
    <source>
        <dbReference type="ARBA" id="ARBA00005056"/>
    </source>
</evidence>
<dbReference type="RefSeq" id="WP_054632886.1">
    <property type="nucleotide sequence ID" value="NZ_CP046585.1"/>
</dbReference>
<evidence type="ECO:0000256" key="7">
    <source>
        <dbReference type="ARBA" id="ARBA00007952"/>
    </source>
</evidence>
<keyword evidence="10 28" id="KW-0028">Amino-acid biosynthesis</keyword>
<dbReference type="EC" id="2.7.2.4" evidence="28"/>
<evidence type="ECO:0000256" key="24">
    <source>
        <dbReference type="ARBA" id="ARBA00044938"/>
    </source>
</evidence>
<keyword evidence="22" id="KW-0486">Methionine biosynthesis</keyword>
<comment type="pathway">
    <text evidence="3 28">Amino-acid biosynthesis; L-methionine biosynthesis via de novo pathway; L-homoserine from L-aspartate: step 1/3.</text>
</comment>
<feature type="domain" description="Homoserine dehydrogenase catalytic" evidence="30">
    <location>
        <begin position="609"/>
        <end position="803"/>
    </location>
</feature>
<evidence type="ECO:0000256" key="3">
    <source>
        <dbReference type="ARBA" id="ARBA00004986"/>
    </source>
</evidence>
<feature type="domain" description="Aspartate/homoserine dehydrogenase NAD-binding" evidence="31">
    <location>
        <begin position="466"/>
        <end position="601"/>
    </location>
</feature>
<evidence type="ECO:0000256" key="10">
    <source>
        <dbReference type="ARBA" id="ARBA00022605"/>
    </source>
</evidence>
<dbReference type="InterPro" id="IPR011147">
    <property type="entry name" value="Bifunc_Aspkin/hSer_DH"/>
</dbReference>
<keyword evidence="14 28" id="KW-0547">Nucleotide-binding</keyword>
<comment type="subunit">
    <text evidence="9 28">Homotetramer.</text>
</comment>
<name>A0AB34VC32_9GAMM</name>
<comment type="similarity">
    <text evidence="7 28">In the C-terminal section; belongs to the homoserine dehydrogenase family.</text>
</comment>
<evidence type="ECO:0000259" key="31">
    <source>
        <dbReference type="Pfam" id="PF03447"/>
    </source>
</evidence>
<dbReference type="InterPro" id="IPR001342">
    <property type="entry name" value="HDH_cat"/>
</dbReference>
<comment type="pathway">
    <text evidence="2 28">Amino-acid biosynthesis; L-lysine biosynthesis via DAP pathway; (S)-tetrahydrodipicolinate from L-aspartate: step 1/4.</text>
</comment>
<evidence type="ECO:0000256" key="5">
    <source>
        <dbReference type="ARBA" id="ARBA00005062"/>
    </source>
</evidence>
<reference evidence="32 33" key="1">
    <citation type="journal article" date="2016" name="Front. Microbiol.">
        <title>Genomic Resource of Rice Seed Associated Bacteria.</title>
        <authorList>
            <person name="Midha S."/>
            <person name="Bansal K."/>
            <person name="Sharma S."/>
            <person name="Kumar N."/>
            <person name="Patil P.P."/>
            <person name="Chaudhry V."/>
            <person name="Patil P.B."/>
        </authorList>
    </citation>
    <scope>NUCLEOTIDE SEQUENCE [LARGE SCALE GENOMIC DNA]</scope>
    <source>
        <strain evidence="32 33">RSA13</strain>
    </source>
</reference>
<dbReference type="PANTHER" id="PTHR43070:SF5">
    <property type="entry name" value="HOMOSERINE DEHYDROGENASE"/>
    <property type="match status" value="1"/>
</dbReference>
<dbReference type="PROSITE" id="PS01042">
    <property type="entry name" value="HOMOSER_DHGENASE"/>
    <property type="match status" value="1"/>
</dbReference>
<dbReference type="Proteomes" id="UP000072520">
    <property type="component" value="Unassembled WGS sequence"/>
</dbReference>
<keyword evidence="16 28" id="KW-0067">ATP-binding</keyword>
<organism evidence="32 33">
    <name type="scientific">Pantoea stewartii</name>
    <dbReference type="NCBI Taxonomy" id="66269"/>
    <lineage>
        <taxon>Bacteria</taxon>
        <taxon>Pseudomonadati</taxon>
        <taxon>Pseudomonadota</taxon>
        <taxon>Gammaproteobacteria</taxon>
        <taxon>Enterobacterales</taxon>
        <taxon>Erwiniaceae</taxon>
        <taxon>Pantoea</taxon>
    </lineage>
</organism>
<dbReference type="EC" id="1.1.1.3" evidence="28"/>
<dbReference type="AlphaFoldDB" id="A0AB34VC32"/>